<accession>A0ABS8V334</accession>
<protein>
    <submittedName>
        <fullName evidence="1">Uncharacterized protein</fullName>
    </submittedName>
</protein>
<keyword evidence="2" id="KW-1185">Reference proteome</keyword>
<comment type="caution">
    <text evidence="1">The sequence shown here is derived from an EMBL/GenBank/DDBJ whole genome shotgun (WGS) entry which is preliminary data.</text>
</comment>
<organism evidence="1 2">
    <name type="scientific">Datura stramonium</name>
    <name type="common">Jimsonweed</name>
    <name type="synonym">Common thornapple</name>
    <dbReference type="NCBI Taxonomy" id="4076"/>
    <lineage>
        <taxon>Eukaryota</taxon>
        <taxon>Viridiplantae</taxon>
        <taxon>Streptophyta</taxon>
        <taxon>Embryophyta</taxon>
        <taxon>Tracheophyta</taxon>
        <taxon>Spermatophyta</taxon>
        <taxon>Magnoliopsida</taxon>
        <taxon>eudicotyledons</taxon>
        <taxon>Gunneridae</taxon>
        <taxon>Pentapetalae</taxon>
        <taxon>asterids</taxon>
        <taxon>lamiids</taxon>
        <taxon>Solanales</taxon>
        <taxon>Solanaceae</taxon>
        <taxon>Solanoideae</taxon>
        <taxon>Datureae</taxon>
        <taxon>Datura</taxon>
    </lineage>
</organism>
<proteinExistence type="predicted"/>
<feature type="non-terminal residue" evidence="1">
    <location>
        <position position="78"/>
    </location>
</feature>
<sequence length="78" mass="8646">VFRSKSSTGGGEGDGEEKGEMRLLPAVWCLVDVFRRREGERRWSFPGCRSSGGLTGEERGRGIRRRFAGVVASGEERE</sequence>
<gene>
    <name evidence="1" type="ORF">HAX54_026106</name>
</gene>
<reference evidence="1 2" key="1">
    <citation type="journal article" date="2021" name="BMC Genomics">
        <title>Datura genome reveals duplications of psychoactive alkaloid biosynthetic genes and high mutation rate following tissue culture.</title>
        <authorList>
            <person name="Rajewski A."/>
            <person name="Carter-House D."/>
            <person name="Stajich J."/>
            <person name="Litt A."/>
        </authorList>
    </citation>
    <scope>NUCLEOTIDE SEQUENCE [LARGE SCALE GENOMIC DNA]</scope>
    <source>
        <strain evidence="1">AR-01</strain>
    </source>
</reference>
<dbReference type="EMBL" id="JACEIK010003170">
    <property type="protein sequence ID" value="MCD9640658.1"/>
    <property type="molecule type" value="Genomic_DNA"/>
</dbReference>
<name>A0ABS8V334_DATST</name>
<feature type="non-terminal residue" evidence="1">
    <location>
        <position position="1"/>
    </location>
</feature>
<dbReference type="Proteomes" id="UP000823775">
    <property type="component" value="Unassembled WGS sequence"/>
</dbReference>
<evidence type="ECO:0000313" key="2">
    <source>
        <dbReference type="Proteomes" id="UP000823775"/>
    </source>
</evidence>
<evidence type="ECO:0000313" key="1">
    <source>
        <dbReference type="EMBL" id="MCD9640658.1"/>
    </source>
</evidence>